<accession>A0ACC0M8F5</accession>
<keyword evidence="2" id="KW-1185">Reference proteome</keyword>
<organism evidence="1 2">
    <name type="scientific">Rhododendron molle</name>
    <name type="common">Chinese azalea</name>
    <name type="synonym">Azalea mollis</name>
    <dbReference type="NCBI Taxonomy" id="49168"/>
    <lineage>
        <taxon>Eukaryota</taxon>
        <taxon>Viridiplantae</taxon>
        <taxon>Streptophyta</taxon>
        <taxon>Embryophyta</taxon>
        <taxon>Tracheophyta</taxon>
        <taxon>Spermatophyta</taxon>
        <taxon>Magnoliopsida</taxon>
        <taxon>eudicotyledons</taxon>
        <taxon>Gunneridae</taxon>
        <taxon>Pentapetalae</taxon>
        <taxon>asterids</taxon>
        <taxon>Ericales</taxon>
        <taxon>Ericaceae</taxon>
        <taxon>Ericoideae</taxon>
        <taxon>Rhodoreae</taxon>
        <taxon>Rhododendron</taxon>
    </lineage>
</organism>
<gene>
    <name evidence="1" type="ORF">RHMOL_Rhmol10G0271100</name>
</gene>
<proteinExistence type="predicted"/>
<sequence length="483" mass="52342">MAAAKLSAADSEKLSKLQSAVSGLSEISENEKSGFVNLVSRSLSGEAQHIEWSKIKTPTDEVVVPYDSLAPTPEDPAETKKLLDKLVVLKLNGGLGTTMGCTGPKSVIEVRNGLTFLDLIVIQIESLNSKYGCNVPLLLMNSFNTHDDTQKIVEKYAKSNIEIHTFNQSQYPRLVVEDFMPLPCKGSMGKDGWYPPGHGDVFPALKNSGKLDALLSQGKEYVFVANSDNLGAVVDLKILKHLIQSKNEYCMEVTPKTLADVKGGTLISYEGKVQLLEIAQVPDEHHIAQLHHPQFSVVPISGDDTQITSVGWVNLKAIKRLVEADALKMEIIPNPKEVDGIKVLQLETAAGAAIRFFDRAIGINVPRSRFLPVKATSDLLLVQSDLYTLNDGFVIRNKARANPENPAIELGPEFKKVANFLSRFKSIPSIIELDSLKVTGDVCFGAGITLKGKLVVAAKSGVKLEIPDGAAIANKEINGPADI</sequence>
<dbReference type="EMBL" id="CM046397">
    <property type="protein sequence ID" value="KAI8536608.1"/>
    <property type="molecule type" value="Genomic_DNA"/>
</dbReference>
<comment type="caution">
    <text evidence="1">The sequence shown here is derived from an EMBL/GenBank/DDBJ whole genome shotgun (WGS) entry which is preliminary data.</text>
</comment>
<dbReference type="Proteomes" id="UP001062846">
    <property type="component" value="Chromosome 10"/>
</dbReference>
<evidence type="ECO:0000313" key="2">
    <source>
        <dbReference type="Proteomes" id="UP001062846"/>
    </source>
</evidence>
<name>A0ACC0M8F5_RHOML</name>
<protein>
    <submittedName>
        <fullName evidence="1">Uncharacterized protein</fullName>
    </submittedName>
</protein>
<reference evidence="1" key="1">
    <citation type="submission" date="2022-02" db="EMBL/GenBank/DDBJ databases">
        <title>Plant Genome Project.</title>
        <authorList>
            <person name="Zhang R.-G."/>
        </authorList>
    </citation>
    <scope>NUCLEOTIDE SEQUENCE</scope>
    <source>
        <strain evidence="1">AT1</strain>
    </source>
</reference>
<evidence type="ECO:0000313" key="1">
    <source>
        <dbReference type="EMBL" id="KAI8536608.1"/>
    </source>
</evidence>